<keyword evidence="6" id="KW-0539">Nucleus</keyword>
<evidence type="ECO:0000256" key="3">
    <source>
        <dbReference type="ARBA" id="ARBA00022771"/>
    </source>
</evidence>
<dbReference type="GO" id="GO:0016829">
    <property type="term" value="F:lyase activity"/>
    <property type="evidence" value="ECO:0007669"/>
    <property type="project" value="UniProtKB-KW"/>
</dbReference>
<evidence type="ECO:0000256" key="8">
    <source>
        <dbReference type="SAM" id="MobiDB-lite"/>
    </source>
</evidence>
<dbReference type="Pfam" id="PF00320">
    <property type="entry name" value="GATA"/>
    <property type="match status" value="1"/>
</dbReference>
<accession>A0A2U3EJP1</accession>
<keyword evidence="4" id="KW-0862">Zinc</keyword>
<dbReference type="Gene3D" id="1.25.10.10">
    <property type="entry name" value="Leucine-rich Repeat Variant"/>
    <property type="match status" value="1"/>
</dbReference>
<dbReference type="Proteomes" id="UP000245956">
    <property type="component" value="Unassembled WGS sequence"/>
</dbReference>
<organism evidence="10 11">
    <name type="scientific">Purpureocillium lilacinum</name>
    <name type="common">Paecilomyces lilacinus</name>
    <dbReference type="NCBI Taxonomy" id="33203"/>
    <lineage>
        <taxon>Eukaryota</taxon>
        <taxon>Fungi</taxon>
        <taxon>Dikarya</taxon>
        <taxon>Ascomycota</taxon>
        <taxon>Pezizomycotina</taxon>
        <taxon>Sordariomycetes</taxon>
        <taxon>Hypocreomycetidae</taxon>
        <taxon>Hypocreales</taxon>
        <taxon>Ophiocordycipitaceae</taxon>
        <taxon>Purpureocillium</taxon>
    </lineage>
</organism>
<proteinExistence type="predicted"/>
<dbReference type="InterPro" id="IPR000679">
    <property type="entry name" value="Znf_GATA"/>
</dbReference>
<keyword evidence="3 7" id="KW-0863">Zinc-finger</keyword>
<dbReference type="GO" id="GO:0000122">
    <property type="term" value="P:negative regulation of transcription by RNA polymerase II"/>
    <property type="evidence" value="ECO:0007669"/>
    <property type="project" value="TreeGrafter"/>
</dbReference>
<feature type="domain" description="GATA-type" evidence="9">
    <location>
        <begin position="14"/>
        <end position="61"/>
    </location>
</feature>
<sequence>MSEIGPPFPPQLVCSNCRSTATPLWRKDDEDNLLCNACGLYAKLHGCPRPLTSKRGSTASAADAASADASILPSVRREASPPKAPSQPQAVAVTPEAHLLDGLESIDWASLQTAYGAATSVPTWLQQLQYSGPAGGKRAADALFQLSEHLVHQGSRWSATPHAVPFLLRLLTDTRTPDRHKIISLLVRLAVGDPDDWQPENIDIKAWRKACGDEPDFELQSYDAVRRGVPVLKALTLNDPVPTVQAVSAHALAWFPEVADEASENTLTLLWSIIDGRAGYAWVQASAVLAIGLLTAGMTALHSSEGEAKEHDEQTITRLRSLFRKQPASQMVKWAAAKVMLNLGAEDPEAILTVASVATNQQMHDGWRLIVPVGDDIAGVSEEAISDFRVRKTTDLASSTAVNALLDALAQTSGDVASSLSYEIICMTFPAKLETRPVCGQLQEKQQQVVRSLASLSESVWANAQLGTLCTRYGLPGDRDSMRKYAAATST</sequence>
<dbReference type="SUPFAM" id="SSF48371">
    <property type="entry name" value="ARM repeat"/>
    <property type="match status" value="1"/>
</dbReference>
<dbReference type="GO" id="GO:0005634">
    <property type="term" value="C:nucleus"/>
    <property type="evidence" value="ECO:0007669"/>
    <property type="project" value="UniProtKB-SubCell"/>
</dbReference>
<dbReference type="SUPFAM" id="SSF57716">
    <property type="entry name" value="Glucocorticoid receptor-like (DNA-binding domain)"/>
    <property type="match status" value="1"/>
</dbReference>
<evidence type="ECO:0000256" key="7">
    <source>
        <dbReference type="PROSITE-ProRule" id="PRU00094"/>
    </source>
</evidence>
<evidence type="ECO:0000313" key="10">
    <source>
        <dbReference type="EMBL" id="PWI74745.1"/>
    </source>
</evidence>
<keyword evidence="2" id="KW-0479">Metal-binding</keyword>
<name>A0A2U3EJP1_PURLI</name>
<dbReference type="EMBL" id="LCWV01000003">
    <property type="protein sequence ID" value="PWI74745.1"/>
    <property type="molecule type" value="Genomic_DNA"/>
</dbReference>
<dbReference type="AlphaFoldDB" id="A0A2U3EJP1"/>
<evidence type="ECO:0000313" key="11">
    <source>
        <dbReference type="Proteomes" id="UP000245956"/>
    </source>
</evidence>
<evidence type="ECO:0000256" key="6">
    <source>
        <dbReference type="ARBA" id="ARBA00023242"/>
    </source>
</evidence>
<protein>
    <submittedName>
        <fullName evidence="10">PBS lyase HEAT domain-containing protein</fullName>
    </submittedName>
</protein>
<dbReference type="PANTHER" id="PTHR10071:SF281">
    <property type="entry name" value="BOX A-BINDING FACTOR-RELATED"/>
    <property type="match status" value="1"/>
</dbReference>
<reference evidence="10 11" key="1">
    <citation type="journal article" date="2016" name="Front. Microbiol.">
        <title>Genome and transcriptome sequences reveal the specific parasitism of the nematophagous Purpureocillium lilacinum 36-1.</title>
        <authorList>
            <person name="Xie J."/>
            <person name="Li S."/>
            <person name="Mo C."/>
            <person name="Xiao X."/>
            <person name="Peng D."/>
            <person name="Wang G."/>
            <person name="Xiao Y."/>
        </authorList>
    </citation>
    <scope>NUCLEOTIDE SEQUENCE [LARGE SCALE GENOMIC DNA]</scope>
    <source>
        <strain evidence="10 11">36-1</strain>
    </source>
</reference>
<dbReference type="InterPro" id="IPR011989">
    <property type="entry name" value="ARM-like"/>
</dbReference>
<dbReference type="PANTHER" id="PTHR10071">
    <property type="entry name" value="TRANSCRIPTION FACTOR GATA FAMILY MEMBER"/>
    <property type="match status" value="1"/>
</dbReference>
<dbReference type="InterPro" id="IPR013088">
    <property type="entry name" value="Znf_NHR/GATA"/>
</dbReference>
<keyword evidence="10" id="KW-0456">Lyase</keyword>
<dbReference type="InterPro" id="IPR039355">
    <property type="entry name" value="Transcription_factor_GATA"/>
</dbReference>
<dbReference type="InterPro" id="IPR016024">
    <property type="entry name" value="ARM-type_fold"/>
</dbReference>
<evidence type="ECO:0000256" key="2">
    <source>
        <dbReference type="ARBA" id="ARBA00022723"/>
    </source>
</evidence>
<evidence type="ECO:0000256" key="1">
    <source>
        <dbReference type="ARBA" id="ARBA00004123"/>
    </source>
</evidence>
<evidence type="ECO:0000259" key="9">
    <source>
        <dbReference type="PROSITE" id="PS50114"/>
    </source>
</evidence>
<dbReference type="GO" id="GO:0008270">
    <property type="term" value="F:zinc ion binding"/>
    <property type="evidence" value="ECO:0007669"/>
    <property type="project" value="UniProtKB-KW"/>
</dbReference>
<dbReference type="PROSITE" id="PS50114">
    <property type="entry name" value="GATA_ZN_FINGER_2"/>
    <property type="match status" value="1"/>
</dbReference>
<dbReference type="PRINTS" id="PR00619">
    <property type="entry name" value="GATAZNFINGER"/>
</dbReference>
<dbReference type="SMART" id="SM00401">
    <property type="entry name" value="ZnF_GATA"/>
    <property type="match status" value="1"/>
</dbReference>
<dbReference type="GO" id="GO:0000981">
    <property type="term" value="F:DNA-binding transcription factor activity, RNA polymerase II-specific"/>
    <property type="evidence" value="ECO:0007669"/>
    <property type="project" value="TreeGrafter"/>
</dbReference>
<dbReference type="GO" id="GO:0045944">
    <property type="term" value="P:positive regulation of transcription by RNA polymerase II"/>
    <property type="evidence" value="ECO:0007669"/>
    <property type="project" value="TreeGrafter"/>
</dbReference>
<gene>
    <name evidence="10" type="ORF">PCL_08059</name>
</gene>
<comment type="subcellular location">
    <subcellularLocation>
        <location evidence="1">Nucleus</location>
    </subcellularLocation>
</comment>
<evidence type="ECO:0000256" key="4">
    <source>
        <dbReference type="ARBA" id="ARBA00022833"/>
    </source>
</evidence>
<evidence type="ECO:0000256" key="5">
    <source>
        <dbReference type="ARBA" id="ARBA00023063"/>
    </source>
</evidence>
<dbReference type="Gene3D" id="3.30.50.10">
    <property type="entry name" value="Erythroid Transcription Factor GATA-1, subunit A"/>
    <property type="match status" value="1"/>
</dbReference>
<feature type="region of interest" description="Disordered" evidence="8">
    <location>
        <begin position="69"/>
        <end position="90"/>
    </location>
</feature>
<dbReference type="GO" id="GO:0000978">
    <property type="term" value="F:RNA polymerase II cis-regulatory region sequence-specific DNA binding"/>
    <property type="evidence" value="ECO:0007669"/>
    <property type="project" value="TreeGrafter"/>
</dbReference>
<comment type="caution">
    <text evidence="10">The sequence shown here is derived from an EMBL/GenBank/DDBJ whole genome shotgun (WGS) entry which is preliminary data.</text>
</comment>
<dbReference type="CDD" id="cd00202">
    <property type="entry name" value="ZnF_GATA"/>
    <property type="match status" value="1"/>
</dbReference>
<keyword evidence="5" id="KW-0534">Nitrate assimilation</keyword>